<protein>
    <submittedName>
        <fullName evidence="1">Uncharacterized protein</fullName>
    </submittedName>
</protein>
<reference evidence="1" key="1">
    <citation type="submission" date="2022-06" db="EMBL/GenBank/DDBJ databases">
        <title>Aquibacillus sp. a new bacterium isolated from soil saline samples.</title>
        <authorList>
            <person name="Galisteo C."/>
            <person name="De La Haba R."/>
            <person name="Sanchez-Porro C."/>
            <person name="Ventosa A."/>
        </authorList>
    </citation>
    <scope>NUCLEOTIDE SEQUENCE</scope>
    <source>
        <strain evidence="1">3ASR75-54</strain>
    </source>
</reference>
<comment type="caution">
    <text evidence="1">The sequence shown here is derived from an EMBL/GenBank/DDBJ whole genome shotgun (WGS) entry which is preliminary data.</text>
</comment>
<evidence type="ECO:0000313" key="2">
    <source>
        <dbReference type="Proteomes" id="UP001145069"/>
    </source>
</evidence>
<dbReference type="AlphaFoldDB" id="A0A9X3WDT1"/>
<keyword evidence="2" id="KW-1185">Reference proteome</keyword>
<organism evidence="1 2">
    <name type="scientific">Aquibacillus salsiterrae</name>
    <dbReference type="NCBI Taxonomy" id="2950439"/>
    <lineage>
        <taxon>Bacteria</taxon>
        <taxon>Bacillati</taxon>
        <taxon>Bacillota</taxon>
        <taxon>Bacilli</taxon>
        <taxon>Bacillales</taxon>
        <taxon>Bacillaceae</taxon>
        <taxon>Aquibacillus</taxon>
    </lineage>
</organism>
<evidence type="ECO:0000313" key="1">
    <source>
        <dbReference type="EMBL" id="MDC3416616.1"/>
    </source>
</evidence>
<gene>
    <name evidence="1" type="ORF">NC799_06760</name>
</gene>
<sequence>MLVKALIETMEEKEMVYNNCDDSMPISLGEFERIVKAEGREEGKTIMAKKMLEDGMSYEVVAKYTDLSVEKLKKLMNGTN</sequence>
<dbReference type="Proteomes" id="UP001145069">
    <property type="component" value="Unassembled WGS sequence"/>
</dbReference>
<name>A0A9X3WDT1_9BACI</name>
<dbReference type="EMBL" id="JAMQKC010000004">
    <property type="protein sequence ID" value="MDC3416616.1"/>
    <property type="molecule type" value="Genomic_DNA"/>
</dbReference>
<proteinExistence type="predicted"/>
<accession>A0A9X3WDT1</accession>
<dbReference type="RefSeq" id="WP_272445632.1">
    <property type="nucleotide sequence ID" value="NZ_JAMQKC010000004.1"/>
</dbReference>